<gene>
    <name evidence="2" type="ORF">GCM10023176_45570</name>
</gene>
<dbReference type="EMBL" id="BAABGU010000028">
    <property type="protein sequence ID" value="GAA4575717.1"/>
    <property type="molecule type" value="Genomic_DNA"/>
</dbReference>
<keyword evidence="3" id="KW-1185">Reference proteome</keyword>
<reference evidence="3" key="1">
    <citation type="journal article" date="2019" name="Int. J. Syst. Evol. Microbiol.">
        <title>The Global Catalogue of Microorganisms (GCM) 10K type strain sequencing project: providing services to taxonomists for standard genome sequencing and annotation.</title>
        <authorList>
            <consortium name="The Broad Institute Genomics Platform"/>
            <consortium name="The Broad Institute Genome Sequencing Center for Infectious Disease"/>
            <person name="Wu L."/>
            <person name="Ma J."/>
        </authorList>
    </citation>
    <scope>NUCLEOTIDE SEQUENCE [LARGE SCALE GENOMIC DNA]</scope>
    <source>
        <strain evidence="3">JCM 3175</strain>
    </source>
</reference>
<protein>
    <submittedName>
        <fullName evidence="2">Uncharacterized protein</fullName>
    </submittedName>
</protein>
<sequence>MAVGDGSLRNQGPGEPGEVSARLVPLKPAVEGHRFLRRRRAPRGRAGQSAHLMGPGDQRLGQPWAVPEGVVPGEWA</sequence>
<feature type="region of interest" description="Disordered" evidence="1">
    <location>
        <begin position="37"/>
        <end position="76"/>
    </location>
</feature>
<feature type="region of interest" description="Disordered" evidence="1">
    <location>
        <begin position="1"/>
        <end position="22"/>
    </location>
</feature>
<name>A0ABP8SX41_9ACTN</name>
<dbReference type="Proteomes" id="UP001500307">
    <property type="component" value="Unassembled WGS sequence"/>
</dbReference>
<evidence type="ECO:0000313" key="3">
    <source>
        <dbReference type="Proteomes" id="UP001500307"/>
    </source>
</evidence>
<organism evidence="2 3">
    <name type="scientific">Micromonospora coerulea</name>
    <dbReference type="NCBI Taxonomy" id="47856"/>
    <lineage>
        <taxon>Bacteria</taxon>
        <taxon>Bacillati</taxon>
        <taxon>Actinomycetota</taxon>
        <taxon>Actinomycetes</taxon>
        <taxon>Micromonosporales</taxon>
        <taxon>Micromonosporaceae</taxon>
        <taxon>Micromonospora</taxon>
    </lineage>
</organism>
<accession>A0ABP8SX41</accession>
<comment type="caution">
    <text evidence="2">The sequence shown here is derived from an EMBL/GenBank/DDBJ whole genome shotgun (WGS) entry which is preliminary data.</text>
</comment>
<proteinExistence type="predicted"/>
<evidence type="ECO:0000256" key="1">
    <source>
        <dbReference type="SAM" id="MobiDB-lite"/>
    </source>
</evidence>
<evidence type="ECO:0000313" key="2">
    <source>
        <dbReference type="EMBL" id="GAA4575717.1"/>
    </source>
</evidence>